<dbReference type="OrthoDB" id="5292471at2"/>
<reference evidence="1 2" key="1">
    <citation type="submission" date="2017-08" db="EMBL/GenBank/DDBJ databases">
        <title>Complete genome sequence of Mucilaginibacter sp. strain BJC16-A31.</title>
        <authorList>
            <consortium name="Henan University of Science and Technology"/>
            <person name="You X."/>
        </authorList>
    </citation>
    <scope>NUCLEOTIDE SEQUENCE [LARGE SCALE GENOMIC DNA]</scope>
    <source>
        <strain evidence="1 2">BJC16-A31</strain>
    </source>
</reference>
<protein>
    <submittedName>
        <fullName evidence="1">Uncharacterized protein</fullName>
    </submittedName>
</protein>
<dbReference type="KEGG" id="muc:MuYL_0208"/>
<accession>A0A223NRK8</accession>
<dbReference type="Proteomes" id="UP000215002">
    <property type="component" value="Chromosome"/>
</dbReference>
<dbReference type="RefSeq" id="WP_094568754.1">
    <property type="nucleotide sequence ID" value="NZ_CP022743.1"/>
</dbReference>
<evidence type="ECO:0000313" key="2">
    <source>
        <dbReference type="Proteomes" id="UP000215002"/>
    </source>
</evidence>
<name>A0A223NRK8_9SPHI</name>
<keyword evidence="2" id="KW-1185">Reference proteome</keyword>
<dbReference type="EMBL" id="CP022743">
    <property type="protein sequence ID" value="ASU32111.1"/>
    <property type="molecule type" value="Genomic_DNA"/>
</dbReference>
<dbReference type="AlphaFoldDB" id="A0A223NRK8"/>
<sequence>MDKIKNKKAFFDLFETGSPLLKAKFDVNSTKEAITVEIENTLDRKIDPKGLENFKKICTNIELTDLYTKCNGFSLATPVLPGNVIKKPLMRQLPVADLIKFTDQYLPKGELAWTIDLNKTKTLYRSEHKWLAFAEIDGGPTCLTIFLEGENAGNIFLLEPQPHFNTLKPIAKTFNGFLERIAKDPAAFFRLTRAYVTIIGQDGNNFGYVPLQYIHDSDIMFPEKEVKASLEMARSAPQQISNDNLRNKWWKFW</sequence>
<organism evidence="1 2">
    <name type="scientific">Mucilaginibacter xinganensis</name>
    <dbReference type="NCBI Taxonomy" id="1234841"/>
    <lineage>
        <taxon>Bacteria</taxon>
        <taxon>Pseudomonadati</taxon>
        <taxon>Bacteroidota</taxon>
        <taxon>Sphingobacteriia</taxon>
        <taxon>Sphingobacteriales</taxon>
        <taxon>Sphingobacteriaceae</taxon>
        <taxon>Mucilaginibacter</taxon>
    </lineage>
</organism>
<evidence type="ECO:0000313" key="1">
    <source>
        <dbReference type="EMBL" id="ASU32111.1"/>
    </source>
</evidence>
<gene>
    <name evidence="1" type="ORF">MuYL_0208</name>
</gene>
<proteinExistence type="predicted"/>